<evidence type="ECO:0000313" key="3">
    <source>
        <dbReference type="EnsemblMetazoa" id="ASIC003891-PA"/>
    </source>
</evidence>
<reference evidence="3" key="2">
    <citation type="submission" date="2020-05" db="UniProtKB">
        <authorList>
            <consortium name="EnsemblMetazoa"/>
        </authorList>
    </citation>
    <scope>IDENTIFICATION</scope>
</reference>
<protein>
    <submittedName>
        <fullName evidence="2 3">Uncharacterized protein</fullName>
    </submittedName>
</protein>
<keyword evidence="4" id="KW-1185">Reference proteome</keyword>
<organism evidence="2">
    <name type="scientific">Anopheles sinensis</name>
    <name type="common">Mosquito</name>
    <dbReference type="NCBI Taxonomy" id="74873"/>
    <lineage>
        <taxon>Eukaryota</taxon>
        <taxon>Metazoa</taxon>
        <taxon>Ecdysozoa</taxon>
        <taxon>Arthropoda</taxon>
        <taxon>Hexapoda</taxon>
        <taxon>Insecta</taxon>
        <taxon>Pterygota</taxon>
        <taxon>Neoptera</taxon>
        <taxon>Endopterygota</taxon>
        <taxon>Diptera</taxon>
        <taxon>Nematocera</taxon>
        <taxon>Culicoidea</taxon>
        <taxon>Culicidae</taxon>
        <taxon>Anophelinae</taxon>
        <taxon>Anopheles</taxon>
    </lineage>
</organism>
<dbReference type="EMBL" id="ATLV01012409">
    <property type="status" value="NOT_ANNOTATED_CDS"/>
    <property type="molecule type" value="Genomic_DNA"/>
</dbReference>
<dbReference type="VEuPathDB" id="VectorBase:ASIC003891"/>
<feature type="region of interest" description="Disordered" evidence="1">
    <location>
        <begin position="58"/>
        <end position="80"/>
    </location>
</feature>
<gene>
    <name evidence="2" type="ORF">ZHAS_00003891</name>
</gene>
<sequence>MVYQKRTQPPLRTDSSVDARSASFLDDGKAKPNSEFEYHPHALKCGVITWKCVLRRGTDQPKSGHSAGSACGQQPVSTEPGSAVGYAAKKPIMHRCCTRWSFTGNGLAGYTIWRPNGEHSPLGSWVRFLICSPVPPGPRGWWMTQ</sequence>
<dbReference type="Proteomes" id="UP000030765">
    <property type="component" value="Unassembled WGS sequence"/>
</dbReference>
<dbReference type="EMBL" id="KE524791">
    <property type="protein sequence ID" value="KFB36724.1"/>
    <property type="molecule type" value="Genomic_DNA"/>
</dbReference>
<evidence type="ECO:0000313" key="4">
    <source>
        <dbReference type="Proteomes" id="UP000030765"/>
    </source>
</evidence>
<feature type="region of interest" description="Disordered" evidence="1">
    <location>
        <begin position="1"/>
        <end position="26"/>
    </location>
</feature>
<name>A0A084VFI0_ANOSI</name>
<feature type="compositionally biased region" description="Polar residues" evidence="1">
    <location>
        <begin position="71"/>
        <end position="80"/>
    </location>
</feature>
<dbReference type="EnsemblMetazoa" id="ASIC003891-RA">
    <property type="protein sequence ID" value="ASIC003891-PA"/>
    <property type="gene ID" value="ASIC003891"/>
</dbReference>
<evidence type="ECO:0000313" key="2">
    <source>
        <dbReference type="EMBL" id="KFB36724.1"/>
    </source>
</evidence>
<dbReference type="AlphaFoldDB" id="A0A084VFI0"/>
<reference evidence="2 4" key="1">
    <citation type="journal article" date="2014" name="BMC Genomics">
        <title>Genome sequence of Anopheles sinensis provides insight into genetics basis of mosquito competence for malaria parasites.</title>
        <authorList>
            <person name="Zhou D."/>
            <person name="Zhang D."/>
            <person name="Ding G."/>
            <person name="Shi L."/>
            <person name="Hou Q."/>
            <person name="Ye Y."/>
            <person name="Xu Y."/>
            <person name="Zhou H."/>
            <person name="Xiong C."/>
            <person name="Li S."/>
            <person name="Yu J."/>
            <person name="Hong S."/>
            <person name="Yu X."/>
            <person name="Zou P."/>
            <person name="Chen C."/>
            <person name="Chang X."/>
            <person name="Wang W."/>
            <person name="Lv Y."/>
            <person name="Sun Y."/>
            <person name="Ma L."/>
            <person name="Shen B."/>
            <person name="Zhu C."/>
        </authorList>
    </citation>
    <scope>NUCLEOTIDE SEQUENCE [LARGE SCALE GENOMIC DNA]</scope>
</reference>
<accession>A0A084VFI0</accession>
<evidence type="ECO:0000256" key="1">
    <source>
        <dbReference type="SAM" id="MobiDB-lite"/>
    </source>
</evidence>
<proteinExistence type="predicted"/>